<sequence>MSGMTTGRLGVAALVALAACGGNGGGGTTPTVPPVPVDTTTAQVRAFVTTGNRTKFLDSAGVRFTTAAAPELVINVDTSRTYQTMVGFGAAFTDASTWLIQTKMRADQRQGLLNDLFSPTSGLGLSFMRMTMGSSDFSREHWSYDDAPGGADDPSMTHFSIQRDREAMLPVIQQSRAINPQMMLVASPWSAPAWMKTTRSMIKGHLRPEAYPAHANYFIRFLKAYQAEGVTVQALTIQNEPHFEPDNYPGMRMDPPERAAFIGGHLGPALQREGLNTLIWDWDHNWDEPNSPLGTLSDATARGYIDGVAWHCYGGDVSAQSTVRNAHPDKDVFFTECSGGQWATNFGENLVYFSRTLIVGTTRNWARGVAFWNLALDPQGGPHLGGCGNCRGVVTIDPVSGGYVRNEEYFALAHASRFVRPGAVRVESGSGLSGMESAAFVNPDGRKALLVVNTTTQERTYGVRQGGRMFTHTLPAQSVATFTWR</sequence>
<feature type="chain" id="PRO_5032297167" evidence="5">
    <location>
        <begin position="19"/>
        <end position="485"/>
    </location>
</feature>
<protein>
    <submittedName>
        <fullName evidence="8">Glucosylceramidase</fullName>
        <ecNumber evidence="8">3.2.1.45</ecNumber>
    </submittedName>
</protein>
<evidence type="ECO:0000259" key="7">
    <source>
        <dbReference type="Pfam" id="PF17189"/>
    </source>
</evidence>
<gene>
    <name evidence="8" type="ORF">HNQ61_005576</name>
</gene>
<keyword evidence="9" id="KW-1185">Reference proteome</keyword>
<evidence type="ECO:0000259" key="6">
    <source>
        <dbReference type="Pfam" id="PF02055"/>
    </source>
</evidence>
<dbReference type="Gene3D" id="2.60.40.1180">
    <property type="entry name" value="Golgi alpha-mannosidase II"/>
    <property type="match status" value="1"/>
</dbReference>
<evidence type="ECO:0000313" key="8">
    <source>
        <dbReference type="EMBL" id="MBB6073897.1"/>
    </source>
</evidence>
<evidence type="ECO:0000256" key="2">
    <source>
        <dbReference type="ARBA" id="ARBA00022729"/>
    </source>
</evidence>
<evidence type="ECO:0000256" key="1">
    <source>
        <dbReference type="ARBA" id="ARBA00005382"/>
    </source>
</evidence>
<keyword evidence="2 5" id="KW-0732">Signal</keyword>
<dbReference type="PANTHER" id="PTHR11069:SF23">
    <property type="entry name" value="LYSOSOMAL ACID GLUCOSYLCERAMIDASE"/>
    <property type="match status" value="1"/>
</dbReference>
<evidence type="ECO:0000313" key="9">
    <source>
        <dbReference type="Proteomes" id="UP000582837"/>
    </source>
</evidence>
<dbReference type="GO" id="GO:0006680">
    <property type="term" value="P:glucosylceramide catabolic process"/>
    <property type="evidence" value="ECO:0007669"/>
    <property type="project" value="TreeGrafter"/>
</dbReference>
<dbReference type="SUPFAM" id="SSF51011">
    <property type="entry name" value="Glycosyl hydrolase domain"/>
    <property type="match status" value="1"/>
</dbReference>
<feature type="domain" description="Glycosyl hydrolase family 30 beta sandwich" evidence="7">
    <location>
        <begin position="422"/>
        <end position="482"/>
    </location>
</feature>
<dbReference type="Pfam" id="PF02055">
    <property type="entry name" value="Glyco_hydro_30"/>
    <property type="match status" value="1"/>
</dbReference>
<dbReference type="SUPFAM" id="SSF51445">
    <property type="entry name" value="(Trans)glycosidases"/>
    <property type="match status" value="1"/>
</dbReference>
<comment type="caution">
    <text evidence="8">The sequence shown here is derived from an EMBL/GenBank/DDBJ whole genome shotgun (WGS) entry which is preliminary data.</text>
</comment>
<dbReference type="PANTHER" id="PTHR11069">
    <property type="entry name" value="GLUCOSYLCERAMIDASE"/>
    <property type="match status" value="1"/>
</dbReference>
<dbReference type="EMBL" id="JACHIA010000032">
    <property type="protein sequence ID" value="MBB6073897.1"/>
    <property type="molecule type" value="Genomic_DNA"/>
</dbReference>
<dbReference type="InterPro" id="IPR033453">
    <property type="entry name" value="Glyco_hydro_30_TIM-barrel"/>
</dbReference>
<dbReference type="Proteomes" id="UP000582837">
    <property type="component" value="Unassembled WGS sequence"/>
</dbReference>
<dbReference type="GO" id="GO:0016020">
    <property type="term" value="C:membrane"/>
    <property type="evidence" value="ECO:0007669"/>
    <property type="project" value="GOC"/>
</dbReference>
<feature type="domain" description="Glycosyl hydrolase family 30 TIM-barrel" evidence="6">
    <location>
        <begin position="87"/>
        <end position="419"/>
    </location>
</feature>
<dbReference type="GO" id="GO:0004348">
    <property type="term" value="F:glucosylceramidase activity"/>
    <property type="evidence" value="ECO:0007669"/>
    <property type="project" value="UniProtKB-EC"/>
</dbReference>
<evidence type="ECO:0000256" key="4">
    <source>
        <dbReference type="RuleBase" id="RU361188"/>
    </source>
</evidence>
<evidence type="ECO:0000256" key="3">
    <source>
        <dbReference type="ARBA" id="ARBA00022801"/>
    </source>
</evidence>
<reference evidence="8 9" key="1">
    <citation type="submission" date="2020-08" db="EMBL/GenBank/DDBJ databases">
        <title>Genomic Encyclopedia of Type Strains, Phase IV (KMG-IV): sequencing the most valuable type-strain genomes for metagenomic binning, comparative biology and taxonomic classification.</title>
        <authorList>
            <person name="Goeker M."/>
        </authorList>
    </citation>
    <scope>NUCLEOTIDE SEQUENCE [LARGE SCALE GENOMIC DNA]</scope>
    <source>
        <strain evidence="8 9">DSM 29007</strain>
    </source>
</reference>
<organism evidence="8 9">
    <name type="scientific">Longimicrobium terrae</name>
    <dbReference type="NCBI Taxonomy" id="1639882"/>
    <lineage>
        <taxon>Bacteria</taxon>
        <taxon>Pseudomonadati</taxon>
        <taxon>Gemmatimonadota</taxon>
        <taxon>Longimicrobiia</taxon>
        <taxon>Longimicrobiales</taxon>
        <taxon>Longimicrobiaceae</taxon>
        <taxon>Longimicrobium</taxon>
    </lineage>
</organism>
<dbReference type="Pfam" id="PF17189">
    <property type="entry name" value="Glyco_hydro_30C"/>
    <property type="match status" value="1"/>
</dbReference>
<dbReference type="InterPro" id="IPR017853">
    <property type="entry name" value="GH"/>
</dbReference>
<dbReference type="InterPro" id="IPR001139">
    <property type="entry name" value="Glyco_hydro_30"/>
</dbReference>
<dbReference type="EC" id="3.2.1.45" evidence="8"/>
<feature type="signal peptide" evidence="5">
    <location>
        <begin position="1"/>
        <end position="18"/>
    </location>
</feature>
<dbReference type="InterPro" id="IPR013780">
    <property type="entry name" value="Glyco_hydro_b"/>
</dbReference>
<keyword evidence="4 8" id="KW-0326">Glycosidase</keyword>
<dbReference type="Gene3D" id="3.20.20.80">
    <property type="entry name" value="Glycosidases"/>
    <property type="match status" value="1"/>
</dbReference>
<keyword evidence="3 4" id="KW-0378">Hydrolase</keyword>
<proteinExistence type="inferred from homology"/>
<dbReference type="AlphaFoldDB" id="A0A841H715"/>
<accession>A0A841H715</accession>
<evidence type="ECO:0000256" key="5">
    <source>
        <dbReference type="SAM" id="SignalP"/>
    </source>
</evidence>
<dbReference type="PRINTS" id="PR00843">
    <property type="entry name" value="GLHYDRLASE30"/>
</dbReference>
<comment type="similarity">
    <text evidence="1 4">Belongs to the glycosyl hydrolase 30 family.</text>
</comment>
<name>A0A841H715_9BACT</name>
<dbReference type="InterPro" id="IPR033452">
    <property type="entry name" value="GH30_C"/>
</dbReference>